<feature type="domain" description="Reverse transcriptase" evidence="1">
    <location>
        <begin position="127"/>
        <end position="396"/>
    </location>
</feature>
<dbReference type="InterPro" id="IPR043502">
    <property type="entry name" value="DNA/RNA_pol_sf"/>
</dbReference>
<accession>A0AAE0AYV2</accession>
<dbReference type="Pfam" id="PF00078">
    <property type="entry name" value="RVT_1"/>
    <property type="match status" value="1"/>
</dbReference>
<dbReference type="PANTHER" id="PTHR46890:SF48">
    <property type="entry name" value="RNA-DIRECTED DNA POLYMERASE"/>
    <property type="match status" value="1"/>
</dbReference>
<dbReference type="PROSITE" id="PS50878">
    <property type="entry name" value="RT_POL"/>
    <property type="match status" value="1"/>
</dbReference>
<organism evidence="2 3">
    <name type="scientific">Dipteronia sinensis</name>
    <dbReference type="NCBI Taxonomy" id="43782"/>
    <lineage>
        <taxon>Eukaryota</taxon>
        <taxon>Viridiplantae</taxon>
        <taxon>Streptophyta</taxon>
        <taxon>Embryophyta</taxon>
        <taxon>Tracheophyta</taxon>
        <taxon>Spermatophyta</taxon>
        <taxon>Magnoliopsida</taxon>
        <taxon>eudicotyledons</taxon>
        <taxon>Gunneridae</taxon>
        <taxon>Pentapetalae</taxon>
        <taxon>rosids</taxon>
        <taxon>malvids</taxon>
        <taxon>Sapindales</taxon>
        <taxon>Sapindaceae</taxon>
        <taxon>Hippocastanoideae</taxon>
        <taxon>Acereae</taxon>
        <taxon>Dipteronia</taxon>
    </lineage>
</organism>
<reference evidence="2" key="1">
    <citation type="journal article" date="2023" name="Plant J.">
        <title>Genome sequences and population genomics provide insights into the demographic history, inbreeding, and mutation load of two 'living fossil' tree species of Dipteronia.</title>
        <authorList>
            <person name="Feng Y."/>
            <person name="Comes H.P."/>
            <person name="Chen J."/>
            <person name="Zhu S."/>
            <person name="Lu R."/>
            <person name="Zhang X."/>
            <person name="Li P."/>
            <person name="Qiu J."/>
            <person name="Olsen K.M."/>
            <person name="Qiu Y."/>
        </authorList>
    </citation>
    <scope>NUCLEOTIDE SEQUENCE</scope>
    <source>
        <strain evidence="2">NBL</strain>
    </source>
</reference>
<evidence type="ECO:0000313" key="2">
    <source>
        <dbReference type="EMBL" id="KAK3226139.1"/>
    </source>
</evidence>
<evidence type="ECO:0000313" key="3">
    <source>
        <dbReference type="Proteomes" id="UP001281410"/>
    </source>
</evidence>
<name>A0AAE0AYV2_9ROSI</name>
<dbReference type="CDD" id="cd01650">
    <property type="entry name" value="RT_nLTR_like"/>
    <property type="match status" value="1"/>
</dbReference>
<evidence type="ECO:0000259" key="1">
    <source>
        <dbReference type="PROSITE" id="PS50878"/>
    </source>
</evidence>
<dbReference type="InterPro" id="IPR000477">
    <property type="entry name" value="RT_dom"/>
</dbReference>
<dbReference type="PANTHER" id="PTHR46890">
    <property type="entry name" value="NON-LTR RETROLELEMENT REVERSE TRANSCRIPTASE-LIKE PROTEIN-RELATED"/>
    <property type="match status" value="1"/>
</dbReference>
<dbReference type="AlphaFoldDB" id="A0AAE0AYV2"/>
<gene>
    <name evidence="2" type="ORF">Dsin_006001</name>
</gene>
<dbReference type="InterPro" id="IPR052343">
    <property type="entry name" value="Retrotransposon-Effector_Assoc"/>
</dbReference>
<keyword evidence="3" id="KW-1185">Reference proteome</keyword>
<comment type="caution">
    <text evidence="2">The sequence shown here is derived from an EMBL/GenBank/DDBJ whole genome shotgun (WGS) entry which is preliminary data.</text>
</comment>
<sequence length="837" mass="94824">MEIARFFHSKASARKARNRINGLFDERGVWRDQKGELETVATNYFRGLFCSTGPTIGDIGKIVDGVTPRMTSHISRFLDAKFTGEEVRTTVFAMNPIKAPGSDGLPAIFYQHYWQLVGSNIVEACLNILNEGATVEGLNNTVICLIPKNQNPKKMADFRPISLCNVIYKIIAKVITSRFRLALGDVISENQCAFVPGRLISDNTIVGFECLHRLKRRRRKKGSMAIKSDMSKAFDRVEWIFLESMIGKLGFSSKWVGLIMRYISSVTYSVLINGEVCGNIIPTRGLRQGDPLSFFIFLICAEGLTSLLHQAQIRGDISGFQCSRGGLVITHLFFADDSLIFTKANEKNCVSIKEILAVYWRASGQAINFAKSAMCISHSFSVLEGQALVSRVGIKLVECHKNYLGLPCFTGRSKRKIFASIVDRVWGKIKRWGEKNAFCGRKRDSSQNGDSGNLVLCHEHVPITSGLNQGNSQHLCKPKSEGGLGFQDLEISNRALLAKQCWRLLKNLDSLAGRVLKSCYYKEGSILDATLKANGSYVWNSLIWGKGLLEAGVRSRVGDGKSLYIYRDKWLPMPTTFKITSLPKMDVNATVDQLISPSGGWNTQLIRGNFNLEDTNLILQIPIVRGVREDNTLWHFNENGQYSVKSGYWLGHRLANMIEPSNISHRSSWWNTFWRKACQDWIPTKIIIGRRGVPTNEVCEACNCSAEDTLHTLWYCSKLNCIRAEWYDNMTMRGQHTNFHDLLYDCFSTGNVKKVDLFCIVVWRIWYCRNSTLHEAKKHNISEVVNWSTHFLQEFQSSRPQLQRDVNCSNRYTRRWIPPEPDAYKANCDDVLDHRMG</sequence>
<dbReference type="SUPFAM" id="SSF56672">
    <property type="entry name" value="DNA/RNA polymerases"/>
    <property type="match status" value="1"/>
</dbReference>
<dbReference type="EMBL" id="JANJYJ010000002">
    <property type="protein sequence ID" value="KAK3226139.1"/>
    <property type="molecule type" value="Genomic_DNA"/>
</dbReference>
<proteinExistence type="predicted"/>
<protein>
    <recommendedName>
        <fullName evidence="1">Reverse transcriptase domain-containing protein</fullName>
    </recommendedName>
</protein>
<dbReference type="Proteomes" id="UP001281410">
    <property type="component" value="Unassembled WGS sequence"/>
</dbReference>